<gene>
    <name evidence="8" type="ORF">DFH08DRAFT_772696</name>
</gene>
<dbReference type="CDD" id="cd03426">
    <property type="entry name" value="NUDIX_CoAse_Nudt7"/>
    <property type="match status" value="1"/>
</dbReference>
<evidence type="ECO:0000256" key="1">
    <source>
        <dbReference type="ARBA" id="ARBA00001936"/>
    </source>
</evidence>
<feature type="domain" description="Nudix hydrolase" evidence="7">
    <location>
        <begin position="52"/>
        <end position="212"/>
    </location>
</feature>
<name>A0AAD7AD89_9AGAR</name>
<reference evidence="8" key="1">
    <citation type="submission" date="2023-03" db="EMBL/GenBank/DDBJ databases">
        <title>Massive genome expansion in bonnet fungi (Mycena s.s.) driven by repeated elements and novel gene families across ecological guilds.</title>
        <authorList>
            <consortium name="Lawrence Berkeley National Laboratory"/>
            <person name="Harder C.B."/>
            <person name="Miyauchi S."/>
            <person name="Viragh M."/>
            <person name="Kuo A."/>
            <person name="Thoen E."/>
            <person name="Andreopoulos B."/>
            <person name="Lu D."/>
            <person name="Skrede I."/>
            <person name="Drula E."/>
            <person name="Henrissat B."/>
            <person name="Morin E."/>
            <person name="Kohler A."/>
            <person name="Barry K."/>
            <person name="LaButti K."/>
            <person name="Morin E."/>
            <person name="Salamov A."/>
            <person name="Lipzen A."/>
            <person name="Mereny Z."/>
            <person name="Hegedus B."/>
            <person name="Baldrian P."/>
            <person name="Stursova M."/>
            <person name="Weitz H."/>
            <person name="Taylor A."/>
            <person name="Grigoriev I.V."/>
            <person name="Nagy L.G."/>
            <person name="Martin F."/>
            <person name="Kauserud H."/>
        </authorList>
    </citation>
    <scope>NUCLEOTIDE SEQUENCE</scope>
    <source>
        <strain evidence="8">CBHHK002</strain>
    </source>
</reference>
<comment type="caution">
    <text evidence="8">The sequence shown here is derived from an EMBL/GenBank/DDBJ whole genome shotgun (WGS) entry which is preliminary data.</text>
</comment>
<dbReference type="EMBL" id="JARIHO010000009">
    <property type="protein sequence ID" value="KAJ7355585.1"/>
    <property type="molecule type" value="Genomic_DNA"/>
</dbReference>
<comment type="cofactor">
    <cofactor evidence="2">
        <name>Mg(2+)</name>
        <dbReference type="ChEBI" id="CHEBI:18420"/>
    </cofactor>
</comment>
<evidence type="ECO:0000256" key="2">
    <source>
        <dbReference type="ARBA" id="ARBA00001946"/>
    </source>
</evidence>
<protein>
    <submittedName>
        <fullName evidence="8">NUDIX hydrolase domain-like protein</fullName>
    </submittedName>
</protein>
<dbReference type="SUPFAM" id="SSF55811">
    <property type="entry name" value="Nudix"/>
    <property type="match status" value="1"/>
</dbReference>
<evidence type="ECO:0000256" key="5">
    <source>
        <dbReference type="ARBA" id="ARBA00022842"/>
    </source>
</evidence>
<evidence type="ECO:0000256" key="4">
    <source>
        <dbReference type="ARBA" id="ARBA00022801"/>
    </source>
</evidence>
<evidence type="ECO:0000313" key="8">
    <source>
        <dbReference type="EMBL" id="KAJ7355585.1"/>
    </source>
</evidence>
<dbReference type="GO" id="GO:0010945">
    <property type="term" value="F:coenzyme A diphosphatase activity"/>
    <property type="evidence" value="ECO:0007669"/>
    <property type="project" value="InterPro"/>
</dbReference>
<evidence type="ECO:0000259" key="7">
    <source>
        <dbReference type="PROSITE" id="PS51462"/>
    </source>
</evidence>
<dbReference type="PROSITE" id="PS51462">
    <property type="entry name" value="NUDIX"/>
    <property type="match status" value="1"/>
</dbReference>
<dbReference type="Proteomes" id="UP001218218">
    <property type="component" value="Unassembled WGS sequence"/>
</dbReference>
<sequence>MSRTFTQLTRSNWSSPIFSKPFTGNTLKAIRDTLANDSSRLELSNWASLDKKRNAAVLIPFCNVHETPGILLQVRSRAMRSHSGEVSFPGGKVDELLDQSLLDTALRETFEEMNISKDRVELLGSIGPPEKSLRGDTVWPFVGFVHANADRTSRNEDLPLSSVNLAAIKRTASKDEVAAIFHLPLAELANPSRNRQYLFRNRTPYFAIDVSNLVSEEDGLSFVSESIEKTLEDEVGAGREGRLEVWGLTGWYLSLLSTKLASLGSHEVK</sequence>
<dbReference type="GO" id="GO:0015938">
    <property type="term" value="P:coenzyme A catabolic process"/>
    <property type="evidence" value="ECO:0007669"/>
    <property type="project" value="TreeGrafter"/>
</dbReference>
<proteinExistence type="predicted"/>
<dbReference type="PANTHER" id="PTHR12992:SF24">
    <property type="entry name" value="PEROXISOMAL COENZYME A DIPHOSPHATASE NUDT7"/>
    <property type="match status" value="1"/>
</dbReference>
<keyword evidence="5" id="KW-0460">Magnesium</keyword>
<dbReference type="GO" id="GO:0046872">
    <property type="term" value="F:metal ion binding"/>
    <property type="evidence" value="ECO:0007669"/>
    <property type="project" value="UniProtKB-KW"/>
</dbReference>
<dbReference type="PANTHER" id="PTHR12992">
    <property type="entry name" value="NUDIX HYDROLASE"/>
    <property type="match status" value="1"/>
</dbReference>
<evidence type="ECO:0000256" key="3">
    <source>
        <dbReference type="ARBA" id="ARBA00022723"/>
    </source>
</evidence>
<keyword evidence="6" id="KW-0464">Manganese</keyword>
<dbReference type="InterPro" id="IPR045121">
    <property type="entry name" value="CoAse"/>
</dbReference>
<organism evidence="8 9">
    <name type="scientific">Mycena albidolilacea</name>
    <dbReference type="NCBI Taxonomy" id="1033008"/>
    <lineage>
        <taxon>Eukaryota</taxon>
        <taxon>Fungi</taxon>
        <taxon>Dikarya</taxon>
        <taxon>Basidiomycota</taxon>
        <taxon>Agaricomycotina</taxon>
        <taxon>Agaricomycetes</taxon>
        <taxon>Agaricomycetidae</taxon>
        <taxon>Agaricales</taxon>
        <taxon>Marasmiineae</taxon>
        <taxon>Mycenaceae</taxon>
        <taxon>Mycena</taxon>
    </lineage>
</organism>
<comment type="cofactor">
    <cofactor evidence="1">
        <name>Mn(2+)</name>
        <dbReference type="ChEBI" id="CHEBI:29035"/>
    </cofactor>
</comment>
<evidence type="ECO:0000256" key="6">
    <source>
        <dbReference type="ARBA" id="ARBA00023211"/>
    </source>
</evidence>
<evidence type="ECO:0000313" key="9">
    <source>
        <dbReference type="Proteomes" id="UP001218218"/>
    </source>
</evidence>
<dbReference type="Pfam" id="PF00293">
    <property type="entry name" value="NUDIX"/>
    <property type="match status" value="1"/>
</dbReference>
<keyword evidence="4 8" id="KW-0378">Hydrolase</keyword>
<dbReference type="Gene3D" id="3.90.79.10">
    <property type="entry name" value="Nucleoside Triphosphate Pyrophosphohydrolase"/>
    <property type="match status" value="1"/>
</dbReference>
<keyword evidence="9" id="KW-1185">Reference proteome</keyword>
<dbReference type="InterPro" id="IPR000086">
    <property type="entry name" value="NUDIX_hydrolase_dom"/>
</dbReference>
<accession>A0AAD7AD89</accession>
<keyword evidence="3" id="KW-0479">Metal-binding</keyword>
<dbReference type="AlphaFoldDB" id="A0AAD7AD89"/>
<dbReference type="InterPro" id="IPR015797">
    <property type="entry name" value="NUDIX_hydrolase-like_dom_sf"/>
</dbReference>